<protein>
    <submittedName>
        <fullName evidence="2">Uncharacterized protein</fullName>
    </submittedName>
</protein>
<feature type="region of interest" description="Disordered" evidence="1">
    <location>
        <begin position="223"/>
        <end position="254"/>
    </location>
</feature>
<reference evidence="2 3" key="1">
    <citation type="journal article" date="2011" name="Stand. Genomic Sci.">
        <title>Complete genome of the onion pathogen Enterobacter cloacae EcWSU1.</title>
        <authorList>
            <person name="Humann J.L."/>
            <person name="Wildung M."/>
            <person name="Cheng C.H."/>
            <person name="Lee T."/>
            <person name="Stewart J.E."/>
            <person name="Drew J.C."/>
            <person name="Triplett E.W."/>
            <person name="Main D."/>
            <person name="Schroeder B.K."/>
        </authorList>
    </citation>
    <scope>NUCLEOTIDE SEQUENCE [LARGE SCALE GENOMIC DNA]</scope>
    <source>
        <strain evidence="2 3">EcWSU1</strain>
    </source>
</reference>
<dbReference type="EMBL" id="CP002886">
    <property type="protein sequence ID" value="AEW73206.1"/>
    <property type="molecule type" value="Genomic_DNA"/>
</dbReference>
<dbReference type="AlphaFoldDB" id="G8LKH2"/>
<dbReference type="KEGG" id="eec:EcWSU1_01767"/>
<sequence>MARARLGFSAINNRIELTDLNHRSATARGHQFTDRRQGNTILCGRRLNVGFSVWRDRQQQTTGRLRIAQQIAPRFRHFAHQMTIAGKVTLGTARNGARCNVLLHTRQLRHVLIPDLRLYARALTHFGEVSEKAKTGHVGHGFHAVDIRKGRTREVHLAHDLGCQPLVFRLQQRFFLRSSEDTNAQRFGEEQLAARLCGAVAFHALGGHHARDRETEDRLRRIDRMPPGQRDPRLLAGKTSPFNHLTGNFRGKGVDRPAQNGNRHNRFAPHGENIADGVGGRNTPEIERVVDNRHKEVGGTDNAGAVTQVINCRIVTRFVTDKQVRVDKLRLFTVENGLQHFRGNFTTATGSVAVLR</sequence>
<name>G8LKH2_9ENTR</name>
<accession>G8LKH2</accession>
<evidence type="ECO:0000256" key="1">
    <source>
        <dbReference type="SAM" id="MobiDB-lite"/>
    </source>
</evidence>
<gene>
    <name evidence="2" type="ORF">EcWSU1_01767</name>
</gene>
<proteinExistence type="predicted"/>
<evidence type="ECO:0000313" key="2">
    <source>
        <dbReference type="EMBL" id="AEW73206.1"/>
    </source>
</evidence>
<dbReference type="Proteomes" id="UP000007838">
    <property type="component" value="Chromosome"/>
</dbReference>
<organism evidence="2 3">
    <name type="scientific">Enterobacter ludwigii</name>
    <dbReference type="NCBI Taxonomy" id="299767"/>
    <lineage>
        <taxon>Bacteria</taxon>
        <taxon>Pseudomonadati</taxon>
        <taxon>Pseudomonadota</taxon>
        <taxon>Gammaproteobacteria</taxon>
        <taxon>Enterobacterales</taxon>
        <taxon>Enterobacteriaceae</taxon>
        <taxon>Enterobacter</taxon>
        <taxon>Enterobacter cloacae complex</taxon>
    </lineage>
</organism>
<evidence type="ECO:0000313" key="3">
    <source>
        <dbReference type="Proteomes" id="UP000007838"/>
    </source>
</evidence>
<dbReference type="HOGENOM" id="CLU_777873_0_0_6"/>